<dbReference type="EMBL" id="JARESE010000082">
    <property type="protein sequence ID" value="MDE8654445.1"/>
    <property type="molecule type" value="Genomic_DNA"/>
</dbReference>
<protein>
    <recommendedName>
        <fullName evidence="3">Transferrin-binding protein B C-lobe/N-lobe beta-barrel domain-containing protein</fullName>
    </recommendedName>
</protein>
<dbReference type="Pfam" id="PF01298">
    <property type="entry name" value="TbpB_B_D"/>
    <property type="match status" value="1"/>
</dbReference>
<feature type="compositionally biased region" description="Pro residues" evidence="1">
    <location>
        <begin position="29"/>
        <end position="43"/>
    </location>
</feature>
<evidence type="ECO:0000259" key="3">
    <source>
        <dbReference type="Pfam" id="PF01298"/>
    </source>
</evidence>
<dbReference type="InterPro" id="IPR011250">
    <property type="entry name" value="OMP/PagP_B-barrel"/>
</dbReference>
<gene>
    <name evidence="4" type="ORF">PYV00_22365</name>
</gene>
<reference evidence="4 5" key="1">
    <citation type="submission" date="2023-03" db="EMBL/GenBank/DDBJ databases">
        <title>NovoSphingobium album sp. nov. isolated from polycyclic aromatic hydrocarbons- and heavy-metal polluted soil.</title>
        <authorList>
            <person name="Liu Z."/>
            <person name="Wang K."/>
        </authorList>
    </citation>
    <scope>NUCLEOTIDE SEQUENCE [LARGE SCALE GENOMIC DNA]</scope>
    <source>
        <strain evidence="4 5">H3SJ31-1</strain>
    </source>
</reference>
<keyword evidence="2" id="KW-0732">Signal</keyword>
<dbReference type="Proteomes" id="UP001216253">
    <property type="component" value="Unassembled WGS sequence"/>
</dbReference>
<dbReference type="InterPro" id="IPR001677">
    <property type="entry name" value="TbpB_B_D"/>
</dbReference>
<evidence type="ECO:0000256" key="1">
    <source>
        <dbReference type="SAM" id="MobiDB-lite"/>
    </source>
</evidence>
<feature type="region of interest" description="Disordered" evidence="1">
    <location>
        <begin position="22"/>
        <end position="46"/>
    </location>
</feature>
<feature type="chain" id="PRO_5045407653" description="Transferrin-binding protein B C-lobe/N-lobe beta-barrel domain-containing protein" evidence="2">
    <location>
        <begin position="25"/>
        <end position="321"/>
    </location>
</feature>
<evidence type="ECO:0000313" key="4">
    <source>
        <dbReference type="EMBL" id="MDE8654445.1"/>
    </source>
</evidence>
<proteinExistence type="predicted"/>
<accession>A0ABT5WX18</accession>
<dbReference type="Gene3D" id="2.40.160.90">
    <property type="match status" value="1"/>
</dbReference>
<comment type="caution">
    <text evidence="4">The sequence shown here is derived from an EMBL/GenBank/DDBJ whole genome shotgun (WGS) entry which is preliminary data.</text>
</comment>
<dbReference type="SUPFAM" id="SSF56925">
    <property type="entry name" value="OMPA-like"/>
    <property type="match status" value="1"/>
</dbReference>
<feature type="signal peptide" evidence="2">
    <location>
        <begin position="1"/>
        <end position="24"/>
    </location>
</feature>
<sequence length="321" mass="34402">MALTRLLTATAAICLLASCGGGDSDSTPTPTPSPTPTPVPTPTPTQSYPIFASLTGDQRYATSCASISGLDAVDMPIPRGISDFEPEGRIRYDSTSQVYSLLQPNSSTFYSFAPEDRIASEAGAIRFQKAMPDNLSAEFTIENPGSLLTYARRSDFDLTLNSDGTHRDSDRAFCILGVPTRIDDRPTQPIIDFTSFAFDGVIYDRRSGTAKVYDVDGGTATLRVDLNTGTVTSRLTLRGIDANGAHVEIGPIDYEAGIDASTAGFGGARLNPDPQEISQIRGGFFGPQGAEFGYIFNSSRYGGTDIGRFDLYYFGTVVGRR</sequence>
<evidence type="ECO:0000313" key="5">
    <source>
        <dbReference type="Proteomes" id="UP001216253"/>
    </source>
</evidence>
<organism evidence="4 5">
    <name type="scientific">Novosphingobium album</name>
    <name type="common">ex Liu et al. 2023</name>
    <dbReference type="NCBI Taxonomy" id="3031130"/>
    <lineage>
        <taxon>Bacteria</taxon>
        <taxon>Pseudomonadati</taxon>
        <taxon>Pseudomonadota</taxon>
        <taxon>Alphaproteobacteria</taxon>
        <taxon>Sphingomonadales</taxon>
        <taxon>Sphingomonadaceae</taxon>
        <taxon>Novosphingobium</taxon>
    </lineage>
</organism>
<name>A0ABT5WX18_9SPHN</name>
<evidence type="ECO:0000256" key="2">
    <source>
        <dbReference type="SAM" id="SignalP"/>
    </source>
</evidence>
<keyword evidence="5" id="KW-1185">Reference proteome</keyword>
<dbReference type="PROSITE" id="PS51257">
    <property type="entry name" value="PROKAR_LIPOPROTEIN"/>
    <property type="match status" value="1"/>
</dbReference>
<feature type="domain" description="Transferrin-binding protein B C-lobe/N-lobe beta-barrel" evidence="3">
    <location>
        <begin position="214"/>
        <end position="298"/>
    </location>
</feature>